<feature type="signal peptide" evidence="10">
    <location>
        <begin position="1"/>
        <end position="22"/>
    </location>
</feature>
<keyword evidence="8" id="KW-0325">Glycoprotein</keyword>
<evidence type="ECO:0000256" key="4">
    <source>
        <dbReference type="ARBA" id="ARBA00022692"/>
    </source>
</evidence>
<evidence type="ECO:0000256" key="1">
    <source>
        <dbReference type="ARBA" id="ARBA00004651"/>
    </source>
</evidence>
<keyword evidence="5 9" id="KW-1133">Transmembrane helix</keyword>
<evidence type="ECO:0000256" key="8">
    <source>
        <dbReference type="ARBA" id="ARBA00023180"/>
    </source>
</evidence>
<dbReference type="PANTHER" id="PTHR42643">
    <property type="entry name" value="IONOTROPIC RECEPTOR 20A-RELATED"/>
    <property type="match status" value="1"/>
</dbReference>
<organism evidence="12 13">
    <name type="scientific">Zootermopsis nevadensis</name>
    <name type="common">Dampwood termite</name>
    <dbReference type="NCBI Taxonomy" id="136037"/>
    <lineage>
        <taxon>Eukaryota</taxon>
        <taxon>Metazoa</taxon>
        <taxon>Ecdysozoa</taxon>
        <taxon>Arthropoda</taxon>
        <taxon>Hexapoda</taxon>
        <taxon>Insecta</taxon>
        <taxon>Pterygota</taxon>
        <taxon>Neoptera</taxon>
        <taxon>Polyneoptera</taxon>
        <taxon>Dictyoptera</taxon>
        <taxon>Blattodea</taxon>
        <taxon>Blattoidea</taxon>
        <taxon>Termitoidae</taxon>
        <taxon>Termopsidae</taxon>
        <taxon>Zootermopsis</taxon>
    </lineage>
</organism>
<dbReference type="Proteomes" id="UP000027135">
    <property type="component" value="Unassembled WGS sequence"/>
</dbReference>
<evidence type="ECO:0000313" key="13">
    <source>
        <dbReference type="Proteomes" id="UP000027135"/>
    </source>
</evidence>
<keyword evidence="6 9" id="KW-0472">Membrane</keyword>
<feature type="domain" description="Ionotropic glutamate receptor C-terminal" evidence="11">
    <location>
        <begin position="362"/>
        <end position="623"/>
    </location>
</feature>
<dbReference type="PANTHER" id="PTHR42643:SF30">
    <property type="entry name" value="IONOTROPIC RECEPTOR 40A-RELATED"/>
    <property type="match status" value="1"/>
</dbReference>
<proteinExistence type="inferred from homology"/>
<feature type="chain" id="PRO_5001645228" description="Ionotropic glutamate receptor C-terminal domain-containing protein" evidence="10">
    <location>
        <begin position="23"/>
        <end position="651"/>
    </location>
</feature>
<feature type="transmembrane region" description="Helical" evidence="9">
    <location>
        <begin position="426"/>
        <end position="449"/>
    </location>
</feature>
<keyword evidence="3" id="KW-1003">Cell membrane</keyword>
<reference evidence="12 13" key="1">
    <citation type="journal article" date="2014" name="Nat. Commun.">
        <title>Molecular traces of alternative social organization in a termite genome.</title>
        <authorList>
            <person name="Terrapon N."/>
            <person name="Li C."/>
            <person name="Robertson H.M."/>
            <person name="Ji L."/>
            <person name="Meng X."/>
            <person name="Booth W."/>
            <person name="Chen Z."/>
            <person name="Childers C.P."/>
            <person name="Glastad K.M."/>
            <person name="Gokhale K."/>
            <person name="Gowin J."/>
            <person name="Gronenberg W."/>
            <person name="Hermansen R.A."/>
            <person name="Hu H."/>
            <person name="Hunt B.G."/>
            <person name="Huylmans A.K."/>
            <person name="Khalil S.M."/>
            <person name="Mitchell R.D."/>
            <person name="Munoz-Torres M.C."/>
            <person name="Mustard J.A."/>
            <person name="Pan H."/>
            <person name="Reese J.T."/>
            <person name="Scharf M.E."/>
            <person name="Sun F."/>
            <person name="Vogel H."/>
            <person name="Xiao J."/>
            <person name="Yang W."/>
            <person name="Yang Z."/>
            <person name="Yang Z."/>
            <person name="Zhou J."/>
            <person name="Zhu J."/>
            <person name="Brent C.S."/>
            <person name="Elsik C.G."/>
            <person name="Goodisman M.A."/>
            <person name="Liberles D.A."/>
            <person name="Roe R.M."/>
            <person name="Vargo E.L."/>
            <person name="Vilcinskas A."/>
            <person name="Wang J."/>
            <person name="Bornberg-Bauer E."/>
            <person name="Korb J."/>
            <person name="Zhang G."/>
            <person name="Liebig J."/>
        </authorList>
    </citation>
    <scope>NUCLEOTIDE SEQUENCE [LARGE SCALE GENOMIC DNA]</scope>
    <source>
        <tissue evidence="12">Whole organism</tissue>
    </source>
</reference>
<protein>
    <recommendedName>
        <fullName evidence="11">Ionotropic glutamate receptor C-terminal domain-containing protein</fullName>
    </recommendedName>
</protein>
<sequence>MTKARILHVLIMTQWFFSGISALSYKADDTNDFEKHLLKGIVNIGIAYLKNYSPLAIVTADTWCNKTLHSKLGEAVLRELQDTGNLPVVVLGNDRTARPTRKSTTKPGSVILLLNDGDSGNEDLVLHSMLQTLSTSPSWNPRARFIIVSTAIPSSTLGQLKIVRSALNHSFLINILDAIFMTPAPGFSETSSGPPAIEILTCFPYGSNRNCSDNVDVTLLDRWEEEEVEEGIRDARFRNNVNLFPSKSITNLRGCKVAMAYLQWAPMVMSSDGNTSTEFFDEGLEVRIMKTVAEKTNFTLELRIAENNIKVHGYFAAQWLKPELLGAQDATRPHFTGAFTWFVPGERKIPRWKSLIRIFNPTFWLLVLLLYVLGSVTFWALARIPTNGEDAAAFSDVILIFMHTLSMILSESVYKKPKHTKCQMYFLLWAFYCLQINIAYQSSLIGFLANPGKEPRINNLDDLLESGIELGIQSGLETFFNDTSDPRNKRILKSYIRCDSKNIDVCLKRMAYKRNLAVAGGRIGIEFSAYTKYLKNGKPLYVPFKDNIQQGHMVMYLTKNSVLRQRIDSIVLRLQHSGLVEKWVHDLRRKFGKHFNKAPRKNGFCVLSLEHLEGAFYLLFLGLLTGLMTCFLEIIYNIWVTHLKNRLTTRN</sequence>
<keyword evidence="4 9" id="KW-0812">Transmembrane</keyword>
<name>A0A067RJA2_ZOONE</name>
<evidence type="ECO:0000256" key="2">
    <source>
        <dbReference type="ARBA" id="ARBA00008685"/>
    </source>
</evidence>
<dbReference type="GO" id="GO:0005886">
    <property type="term" value="C:plasma membrane"/>
    <property type="evidence" value="ECO:0007669"/>
    <property type="project" value="UniProtKB-SubCell"/>
</dbReference>
<comment type="similarity">
    <text evidence="2">Belongs to the glutamate-gated ion channel (TC 1.A.10.1) family.</text>
</comment>
<dbReference type="SUPFAM" id="SSF53850">
    <property type="entry name" value="Periplasmic binding protein-like II"/>
    <property type="match status" value="1"/>
</dbReference>
<keyword evidence="7" id="KW-0675">Receptor</keyword>
<keyword evidence="13" id="KW-1185">Reference proteome</keyword>
<evidence type="ECO:0000313" key="12">
    <source>
        <dbReference type="EMBL" id="KDR20525.1"/>
    </source>
</evidence>
<dbReference type="GO" id="GO:0050906">
    <property type="term" value="P:detection of stimulus involved in sensory perception"/>
    <property type="evidence" value="ECO:0007669"/>
    <property type="project" value="UniProtKB-ARBA"/>
</dbReference>
<dbReference type="OMA" id="IVEINAM"/>
<feature type="transmembrane region" description="Helical" evidence="9">
    <location>
        <begin position="393"/>
        <end position="414"/>
    </location>
</feature>
<evidence type="ECO:0000256" key="9">
    <source>
        <dbReference type="SAM" id="Phobius"/>
    </source>
</evidence>
<dbReference type="Gene3D" id="1.10.287.70">
    <property type="match status" value="1"/>
</dbReference>
<dbReference type="InterPro" id="IPR052192">
    <property type="entry name" value="Insect_Ionotropic_Sensory_Rcpt"/>
</dbReference>
<dbReference type="EMBL" id="KK852599">
    <property type="protein sequence ID" value="KDR20525.1"/>
    <property type="molecule type" value="Genomic_DNA"/>
</dbReference>
<gene>
    <name evidence="12" type="ORF">L798_05493</name>
</gene>
<dbReference type="InterPro" id="IPR001320">
    <property type="entry name" value="Iontro_rcpt_C"/>
</dbReference>
<evidence type="ECO:0000259" key="11">
    <source>
        <dbReference type="Pfam" id="PF00060"/>
    </source>
</evidence>
<keyword evidence="10" id="KW-0732">Signal</keyword>
<dbReference type="AlphaFoldDB" id="A0A067RJA2"/>
<evidence type="ECO:0000256" key="10">
    <source>
        <dbReference type="SAM" id="SignalP"/>
    </source>
</evidence>
<dbReference type="GO" id="GO:0015276">
    <property type="term" value="F:ligand-gated monoatomic ion channel activity"/>
    <property type="evidence" value="ECO:0007669"/>
    <property type="project" value="InterPro"/>
</dbReference>
<feature type="transmembrane region" description="Helical" evidence="9">
    <location>
        <begin position="615"/>
        <end position="640"/>
    </location>
</feature>
<feature type="transmembrane region" description="Helical" evidence="9">
    <location>
        <begin position="358"/>
        <end position="381"/>
    </location>
</feature>
<comment type="subcellular location">
    <subcellularLocation>
        <location evidence="1">Cell membrane</location>
        <topology evidence="1">Multi-pass membrane protein</topology>
    </subcellularLocation>
</comment>
<evidence type="ECO:0000256" key="3">
    <source>
        <dbReference type="ARBA" id="ARBA00022475"/>
    </source>
</evidence>
<accession>A0A067RJA2</accession>
<evidence type="ECO:0000256" key="5">
    <source>
        <dbReference type="ARBA" id="ARBA00022989"/>
    </source>
</evidence>
<evidence type="ECO:0000256" key="7">
    <source>
        <dbReference type="ARBA" id="ARBA00023170"/>
    </source>
</evidence>
<dbReference type="eggNOG" id="KOG1052">
    <property type="taxonomic scope" value="Eukaryota"/>
</dbReference>
<dbReference type="Pfam" id="PF00060">
    <property type="entry name" value="Lig_chan"/>
    <property type="match status" value="1"/>
</dbReference>
<dbReference type="InParanoid" id="A0A067RJA2"/>
<evidence type="ECO:0000256" key="6">
    <source>
        <dbReference type="ARBA" id="ARBA00023136"/>
    </source>
</evidence>